<dbReference type="GeneID" id="80558793"/>
<proteinExistence type="predicted"/>
<reference evidence="1 2" key="1">
    <citation type="submission" date="2021-02" db="EMBL/GenBank/DDBJ databases">
        <title>Cotonvirus japonicus, which uses Golgi apparatus of host cells for its virion factory, phylogenetically links tailed tupanvirus and icosahedral mimivirus.</title>
        <authorList>
            <person name="Takahashi H."/>
            <person name="Fukaya S."/>
            <person name="Song C."/>
            <person name="Murata K."/>
            <person name="Takemura M."/>
        </authorList>
    </citation>
    <scope>NUCLEOTIDE SEQUENCE [LARGE SCALE GENOMIC DNA]</scope>
</reference>
<organism evidence="1 2">
    <name type="scientific">Cotonvirus japonicus</name>
    <dbReference type="NCBI Taxonomy" id="2811091"/>
    <lineage>
        <taxon>Viruses</taxon>
        <taxon>Varidnaviria</taxon>
        <taxon>Bamfordvirae</taxon>
        <taxon>Nucleocytoviricota</taxon>
        <taxon>Megaviricetes</taxon>
        <taxon>Imitervirales</taxon>
        <taxon>Mimiviridae</taxon>
        <taxon>Megamimivirinae</taxon>
        <taxon>Cotonvirus</taxon>
        <taxon>Cotonvirus japonicum</taxon>
    </lineage>
</organism>
<keyword evidence="2" id="KW-1185">Reference proteome</keyword>
<dbReference type="Proteomes" id="UP001321479">
    <property type="component" value="Segment"/>
</dbReference>
<protein>
    <submittedName>
        <fullName evidence="1">Uncharacterized protein</fullName>
    </submittedName>
</protein>
<evidence type="ECO:0000313" key="1">
    <source>
        <dbReference type="EMBL" id="BCS83588.1"/>
    </source>
</evidence>
<name>A0ABM7NTU0_9VIRU</name>
<dbReference type="RefSeq" id="YP_010842196.1">
    <property type="nucleotide sequence ID" value="NC_079139.1"/>
</dbReference>
<accession>A0ABM7NTU0</accession>
<sequence>MDDIYIYLGYVDSTYFYIHLIQNPNLTLDEIIDMSGQIYNVMINETMIKFNDKVIIFDFSSDDKIHTIVINHINFEDKIYPIKDLKKIMRKLLKIKRPDETKMIIKYNGINYEVYEFNGELPTFNVNINSINIETINYVHCVKSINYL</sequence>
<dbReference type="EMBL" id="AP024483">
    <property type="protein sequence ID" value="BCS83588.1"/>
    <property type="molecule type" value="Genomic_DNA"/>
</dbReference>
<evidence type="ECO:0000313" key="2">
    <source>
        <dbReference type="Proteomes" id="UP001321479"/>
    </source>
</evidence>